<accession>A0ABD6W618</accession>
<dbReference type="RefSeq" id="WP_097167197.1">
    <property type="nucleotide sequence ID" value="NZ_CP028129.1"/>
</dbReference>
<keyword evidence="5" id="KW-1185">Reference proteome</keyword>
<dbReference type="EMBL" id="PSUL01000054">
    <property type="protein sequence ID" value="PPF09940.1"/>
    <property type="molecule type" value="Genomic_DNA"/>
</dbReference>
<protein>
    <submittedName>
        <fullName evidence="2">Uncharacterized protein</fullName>
    </submittedName>
</protein>
<dbReference type="GeneID" id="49821415"/>
<organism evidence="2 4">
    <name type="scientific">Rathayibacter rathayi</name>
    <name type="common">Corynebacterium rathayi</name>
    <dbReference type="NCBI Taxonomy" id="33887"/>
    <lineage>
        <taxon>Bacteria</taxon>
        <taxon>Bacillati</taxon>
        <taxon>Actinomycetota</taxon>
        <taxon>Actinomycetes</taxon>
        <taxon>Micrococcales</taxon>
        <taxon>Microbacteriaceae</taxon>
        <taxon>Rathayibacter</taxon>
    </lineage>
</organism>
<evidence type="ECO:0000256" key="1">
    <source>
        <dbReference type="SAM" id="Phobius"/>
    </source>
</evidence>
<dbReference type="KEGG" id="rry:C1O28_13095"/>
<evidence type="ECO:0000313" key="5">
    <source>
        <dbReference type="Proteomes" id="UP000239698"/>
    </source>
</evidence>
<comment type="caution">
    <text evidence="2">The sequence shown here is derived from an EMBL/GenBank/DDBJ whole genome shotgun (WGS) entry which is preliminary data.</text>
</comment>
<feature type="transmembrane region" description="Helical" evidence="1">
    <location>
        <begin position="18"/>
        <end position="37"/>
    </location>
</feature>
<keyword evidence="1" id="KW-0472">Membrane</keyword>
<evidence type="ECO:0000313" key="3">
    <source>
        <dbReference type="EMBL" id="PPH71156.1"/>
    </source>
</evidence>
<dbReference type="Proteomes" id="UP000237881">
    <property type="component" value="Unassembled WGS sequence"/>
</dbReference>
<name>A0ABD6W618_RATRA</name>
<keyword evidence="1" id="KW-0812">Transmembrane</keyword>
<dbReference type="AlphaFoldDB" id="A0ABD6W618"/>
<sequence>MTTTPTPSPARPRIRVGAVVYGLVLAAASIGLLVISADPVLRAQVVERGITLEPGAALALVIAALGTVALLFGLTRVLRR</sequence>
<evidence type="ECO:0000313" key="2">
    <source>
        <dbReference type="EMBL" id="PPF09940.1"/>
    </source>
</evidence>
<feature type="transmembrane region" description="Helical" evidence="1">
    <location>
        <begin position="57"/>
        <end position="78"/>
    </location>
</feature>
<dbReference type="EMBL" id="PSVT01000063">
    <property type="protein sequence ID" value="PPH71156.1"/>
    <property type="molecule type" value="Genomic_DNA"/>
</dbReference>
<reference evidence="4 5" key="1">
    <citation type="submission" date="2018-02" db="EMBL/GenBank/DDBJ databases">
        <title>Bacteriophage NCPPB3778 and a type I-E CRISPR drive the evolution of the US Biological Select Agent, Rathayibacter toxicus.</title>
        <authorList>
            <person name="Davis E.W.II."/>
            <person name="Tabima J.F."/>
            <person name="Weisberg A.J."/>
            <person name="Lopes L.D."/>
            <person name="Wiseman M.S."/>
            <person name="Wiseman M.S."/>
            <person name="Pupko T."/>
            <person name="Belcher M.S."/>
            <person name="Sechler A.J."/>
            <person name="Tancos M.A."/>
            <person name="Schroeder B.K."/>
            <person name="Murray T.D."/>
            <person name="Luster D.G."/>
            <person name="Schneider W.L."/>
            <person name="Rogers E."/>
            <person name="Andreote F.D."/>
            <person name="Grunwald N.J."/>
            <person name="Putnam M.L."/>
            <person name="Chang J.H."/>
        </authorList>
    </citation>
    <scope>NUCLEOTIDE SEQUENCE [LARGE SCALE GENOMIC DNA]</scope>
    <source>
        <strain evidence="3 5">AY1D6</strain>
        <strain evidence="2 4">AY1I9</strain>
    </source>
</reference>
<dbReference type="Proteomes" id="UP000239698">
    <property type="component" value="Unassembled WGS sequence"/>
</dbReference>
<proteinExistence type="predicted"/>
<keyword evidence="1" id="KW-1133">Transmembrane helix</keyword>
<gene>
    <name evidence="2" type="ORF">C5C04_14100</name>
    <name evidence="3" type="ORF">C5C40_15495</name>
</gene>
<evidence type="ECO:0000313" key="4">
    <source>
        <dbReference type="Proteomes" id="UP000237881"/>
    </source>
</evidence>